<evidence type="ECO:0000256" key="3">
    <source>
        <dbReference type="ARBA" id="ARBA00022669"/>
    </source>
</evidence>
<protein>
    <recommendedName>
        <fullName evidence="2">chitinase</fullName>
        <ecNumber evidence="2">3.2.1.14</ecNumber>
    </recommendedName>
</protein>
<dbReference type="InterPro" id="IPR036779">
    <property type="entry name" value="LysM_dom_sf"/>
</dbReference>
<dbReference type="PANTHER" id="PTHR47700:SF2">
    <property type="entry name" value="CHITINASE"/>
    <property type="match status" value="1"/>
</dbReference>
<evidence type="ECO:0000313" key="10">
    <source>
        <dbReference type="EMBL" id="KAH6648205.1"/>
    </source>
</evidence>
<dbReference type="InterPro" id="IPR011583">
    <property type="entry name" value="Chitinase_II/V-like_cat"/>
</dbReference>
<dbReference type="PROSITE" id="PS51910">
    <property type="entry name" value="GH18_2"/>
    <property type="match status" value="1"/>
</dbReference>
<comment type="caution">
    <text evidence="10">The sequence shown here is derived from an EMBL/GenBank/DDBJ whole genome shotgun (WGS) entry which is preliminary data.</text>
</comment>
<dbReference type="InterPro" id="IPR053214">
    <property type="entry name" value="LysM12-like"/>
</dbReference>
<keyword evidence="5" id="KW-0326">Glycosidase</keyword>
<dbReference type="InterPro" id="IPR036861">
    <property type="entry name" value="Endochitinase-like_sf"/>
</dbReference>
<evidence type="ECO:0000256" key="7">
    <source>
        <dbReference type="SAM" id="SignalP"/>
    </source>
</evidence>
<keyword evidence="5" id="KW-0378">Hydrolase</keyword>
<keyword evidence="7" id="KW-0732">Signal</keyword>
<evidence type="ECO:0000259" key="9">
    <source>
        <dbReference type="PROSITE" id="PS51910"/>
    </source>
</evidence>
<dbReference type="SUPFAM" id="SSF54556">
    <property type="entry name" value="Chitinase insertion domain"/>
    <property type="match status" value="1"/>
</dbReference>
<dbReference type="GO" id="GO:0005975">
    <property type="term" value="P:carbohydrate metabolic process"/>
    <property type="evidence" value="ECO:0007669"/>
    <property type="project" value="InterPro"/>
</dbReference>
<evidence type="ECO:0000259" key="8">
    <source>
        <dbReference type="PROSITE" id="PS51782"/>
    </source>
</evidence>
<evidence type="ECO:0000256" key="4">
    <source>
        <dbReference type="ARBA" id="ARBA00023026"/>
    </source>
</evidence>
<dbReference type="Pfam" id="PF00704">
    <property type="entry name" value="Glyco_hydro_18"/>
    <property type="match status" value="1"/>
</dbReference>
<dbReference type="Gene3D" id="3.10.350.10">
    <property type="entry name" value="LysM domain"/>
    <property type="match status" value="1"/>
</dbReference>
<name>A0A9P8UE11_9PEZI</name>
<dbReference type="SUPFAM" id="SSF54106">
    <property type="entry name" value="LysM domain"/>
    <property type="match status" value="1"/>
</dbReference>
<dbReference type="SMART" id="SM00636">
    <property type="entry name" value="Glyco_18"/>
    <property type="match status" value="1"/>
</dbReference>
<dbReference type="GeneID" id="70137865"/>
<gene>
    <name evidence="10" type="ORF">BKA67DRAFT_683676</name>
</gene>
<keyword evidence="11" id="KW-1185">Reference proteome</keyword>
<dbReference type="CDD" id="cd02878">
    <property type="entry name" value="GH18_zymocin_alpha"/>
    <property type="match status" value="1"/>
</dbReference>
<feature type="domain" description="LysM" evidence="8">
    <location>
        <begin position="376"/>
        <end position="424"/>
    </location>
</feature>
<keyword evidence="3" id="KW-0147">Chitin-binding</keyword>
<dbReference type="Gene3D" id="3.20.20.80">
    <property type="entry name" value="Glycosidases"/>
    <property type="match status" value="1"/>
</dbReference>
<dbReference type="Gene3D" id="3.30.60.10">
    <property type="entry name" value="Endochitinase-like"/>
    <property type="match status" value="1"/>
</dbReference>
<evidence type="ECO:0000256" key="5">
    <source>
        <dbReference type="ARBA" id="ARBA00023295"/>
    </source>
</evidence>
<dbReference type="GO" id="GO:0008061">
    <property type="term" value="F:chitin binding"/>
    <property type="evidence" value="ECO:0007669"/>
    <property type="project" value="UniProtKB-KW"/>
</dbReference>
<dbReference type="InterPro" id="IPR029070">
    <property type="entry name" value="Chitinase_insertion_sf"/>
</dbReference>
<dbReference type="PANTHER" id="PTHR47700">
    <property type="entry name" value="V CHITINASE, PUTATIVE (AFU_ORTHOLOGUE AFUA_6G13720)-RELATED"/>
    <property type="match status" value="1"/>
</dbReference>
<feature type="region of interest" description="Disordered" evidence="6">
    <location>
        <begin position="1188"/>
        <end position="1210"/>
    </location>
</feature>
<dbReference type="Proteomes" id="UP000758603">
    <property type="component" value="Unassembled WGS sequence"/>
</dbReference>
<dbReference type="InterPro" id="IPR001223">
    <property type="entry name" value="Glyco_hydro18_cat"/>
</dbReference>
<dbReference type="PROSITE" id="PS51782">
    <property type="entry name" value="LYSM"/>
    <property type="match status" value="1"/>
</dbReference>
<evidence type="ECO:0000256" key="1">
    <source>
        <dbReference type="ARBA" id="ARBA00008682"/>
    </source>
</evidence>
<dbReference type="SUPFAM" id="SSF51445">
    <property type="entry name" value="(Trans)glycosidases"/>
    <property type="match status" value="1"/>
</dbReference>
<accession>A0A9P8UE11</accession>
<feature type="signal peptide" evidence="7">
    <location>
        <begin position="1"/>
        <end position="23"/>
    </location>
</feature>
<sequence length="1342" mass="140868">MMISSLASAIALTAVGAPSGALAADSRTNGIPNDILASLSIITTSGPVSGMPTDLASARAAVLTANHTTLLQRQGRDHCPAGCSSTGVDTSAWSLYGSMDRLERTCNKTMLLKFALFNQIDDPSTHVSISACTANLESSGSSASSEITATCVEGDVQQTEVTSPVRLASSGASSSAHLADISNALGQLQGYSALAATACHETITYAYTGDVTVGIYAGSGIANQGALTSVLEKLTTQVESDGSVSEILVAQLCGNSSARYSLGIMINTAGDLGAVQRGIQSWKNGSCVELGTPAEWLMVTYIAPSLLDVGGNTSSATATGRAECSTVQVAGGDTYFTDYNSESSLCANLTPGQHVCCGVGTLPNFTPEPSADGYCYTYLVETGDSCASIGAAYDLTNAEIESYNSDTWGWYGCDDLLADYNICLSTGYPPQPATVPNAVCGPQVNDTAAAPPGTDFSTMNECPLNACCNTWGQCGTTSEFCTISESSTGAPGTAAPGENGCISNCGTDIVTSDAPSETYNIAYFEAFDWHRSCLRMGVNSIDTSAYTHIHFSFVTLNADYSVNVSDASEQLSLFIGMTGIKKIISLGGWSFSTDLSTYNIMREGVASEANRQTIITNNVNFLNEHELDGIDWDWEYPDEPDIPGIPAGSEADSTGYFLLLDELKQQMPSGKTVSITAPASYWYLQYFPIQALSLVVDYIVYMTYDLHGQWDYTNKYGSSGCISYDQGLGNCLRSHVNLTETINALSMITKAGVPSNMIAVGVSSYGRSFQMETAGCWTEQCTYTGPDSGAYPGQCTNTAGYISNYEIDQILAENPSAQSLWDQNSYSNIVVFNDTQWVAYMDDANKETRKALYPGLNFLGSADWAVDLQSENGDGNGTSGKSDSSAQTVYIDPDIWSSATPLVSGPPGATLIWPPMPLGSATTISFPLWTTTITYSSLTSRTSTLTDGSTSTYPAYVDVSWLTVLTIPPVTTTAIPVWGVTLDTSSIGGPIVLTSSVQPPPFTVIVTPVMSGTTSIIGATETTTSSGAAVIWGSLTYSPPVQTETLGGITTVIGGVTLPPAAVVVTPNPHPTTTPEPGTTDPIINSNKPSWTSADTPKPTAISGCPGCGEVCVLFCDPDCPFCPPGVFGNGGDGEDGDDDDDDDDDSNAAYTIMFDSMTDESFPTAFLELADLSSIFSLDMSAAMTAFGSTTPSTTSKTTTSATTTSKDPHYTEPYVMQAVVCNNEDDFPDHGDVNADNVAAAAEQFCTNHGTDETISAPTNGVINSLSDYIVGGDQIGYNITVYWPVNCVTSVDVQGVIDPLGSGKEAQECEGILESAYTSCNNGGVVGVYFRVDPEDNSC</sequence>
<dbReference type="RefSeq" id="XP_045954717.1">
    <property type="nucleotide sequence ID" value="XM_046108974.1"/>
</dbReference>
<feature type="compositionally biased region" description="Polar residues" evidence="6">
    <location>
        <begin position="1083"/>
        <end position="1095"/>
    </location>
</feature>
<dbReference type="GO" id="GO:0008843">
    <property type="term" value="F:endochitinase activity"/>
    <property type="evidence" value="ECO:0007669"/>
    <property type="project" value="UniProtKB-EC"/>
</dbReference>
<evidence type="ECO:0000256" key="2">
    <source>
        <dbReference type="ARBA" id="ARBA00012729"/>
    </source>
</evidence>
<evidence type="ECO:0000256" key="6">
    <source>
        <dbReference type="SAM" id="MobiDB-lite"/>
    </source>
</evidence>
<evidence type="ECO:0000313" key="11">
    <source>
        <dbReference type="Proteomes" id="UP000758603"/>
    </source>
</evidence>
<organism evidence="10 11">
    <name type="scientific">Truncatella angustata</name>
    <dbReference type="NCBI Taxonomy" id="152316"/>
    <lineage>
        <taxon>Eukaryota</taxon>
        <taxon>Fungi</taxon>
        <taxon>Dikarya</taxon>
        <taxon>Ascomycota</taxon>
        <taxon>Pezizomycotina</taxon>
        <taxon>Sordariomycetes</taxon>
        <taxon>Xylariomycetidae</taxon>
        <taxon>Amphisphaeriales</taxon>
        <taxon>Sporocadaceae</taxon>
        <taxon>Truncatella</taxon>
    </lineage>
</organism>
<dbReference type="CDD" id="cd00035">
    <property type="entry name" value="ChtBD1"/>
    <property type="match status" value="1"/>
</dbReference>
<feature type="domain" description="GH18" evidence="9">
    <location>
        <begin position="518"/>
        <end position="892"/>
    </location>
</feature>
<dbReference type="EMBL" id="JAGPXC010000008">
    <property type="protein sequence ID" value="KAH6648205.1"/>
    <property type="molecule type" value="Genomic_DNA"/>
</dbReference>
<comment type="similarity">
    <text evidence="1">Belongs to the glycosyl hydrolase 18 family. Chitinase class V subfamily.</text>
</comment>
<keyword evidence="4" id="KW-0843">Virulence</keyword>
<dbReference type="Gene3D" id="3.10.50.10">
    <property type="match status" value="1"/>
</dbReference>
<dbReference type="SUPFAM" id="SSF57016">
    <property type="entry name" value="Plant lectins/antimicrobial peptides"/>
    <property type="match status" value="1"/>
</dbReference>
<dbReference type="InterPro" id="IPR018392">
    <property type="entry name" value="LysM"/>
</dbReference>
<dbReference type="InterPro" id="IPR017853">
    <property type="entry name" value="GH"/>
</dbReference>
<proteinExistence type="inferred from homology"/>
<feature type="chain" id="PRO_5040275722" description="chitinase" evidence="7">
    <location>
        <begin position="24"/>
        <end position="1342"/>
    </location>
</feature>
<dbReference type="EC" id="3.2.1.14" evidence="2"/>
<feature type="compositionally biased region" description="Low complexity" evidence="6">
    <location>
        <begin position="1190"/>
        <end position="1207"/>
    </location>
</feature>
<dbReference type="OrthoDB" id="73875at2759"/>
<feature type="region of interest" description="Disordered" evidence="6">
    <location>
        <begin position="1070"/>
        <end position="1095"/>
    </location>
</feature>
<reference evidence="10" key="1">
    <citation type="journal article" date="2021" name="Nat. Commun.">
        <title>Genetic determinants of endophytism in the Arabidopsis root mycobiome.</title>
        <authorList>
            <person name="Mesny F."/>
            <person name="Miyauchi S."/>
            <person name="Thiergart T."/>
            <person name="Pickel B."/>
            <person name="Atanasova L."/>
            <person name="Karlsson M."/>
            <person name="Huettel B."/>
            <person name="Barry K.W."/>
            <person name="Haridas S."/>
            <person name="Chen C."/>
            <person name="Bauer D."/>
            <person name="Andreopoulos W."/>
            <person name="Pangilinan J."/>
            <person name="LaButti K."/>
            <person name="Riley R."/>
            <person name="Lipzen A."/>
            <person name="Clum A."/>
            <person name="Drula E."/>
            <person name="Henrissat B."/>
            <person name="Kohler A."/>
            <person name="Grigoriev I.V."/>
            <person name="Martin F.M."/>
            <person name="Hacquard S."/>
        </authorList>
    </citation>
    <scope>NUCLEOTIDE SEQUENCE</scope>
    <source>
        <strain evidence="10">MPI-SDFR-AT-0073</strain>
    </source>
</reference>